<proteinExistence type="predicted"/>
<gene>
    <name evidence="2" type="ORF">MM415B01237_0009</name>
</gene>
<dbReference type="SUPFAM" id="SSF53448">
    <property type="entry name" value="Nucleotide-diphospho-sugar transferases"/>
    <property type="match status" value="1"/>
</dbReference>
<dbReference type="Pfam" id="PF00535">
    <property type="entry name" value="Glycos_transf_2"/>
    <property type="match status" value="1"/>
</dbReference>
<sequence>MNKQLSIVIPARSEMFLAKTIENALENIEADTEIIAVLDGAWTDPPIQQHDRVNVIYIPEAIGQRAATNLGVKLSKARYIMKLDAHCSFDKGFDRKMIEFMKRFGDNITSIPVMRNLWAFDWVCECGERKYQDKGGTCDKCGKQMTKDIKWIGKERPQSTSYSFDSEPHFQYFREYSKRPEVRKQAQETGFTETMSLQGSCFMATRENYWKWELCDEKMGSWGNQGIEVACATWLTKHSVLVNYNTWYAHMFRTKAVNDFGFPYSISGREVQKTKQRVKDKYWNFEHPKQRKSVSWLVRRFMPIPGWDEDKINKLKQSEERNN</sequence>
<name>A0A6M3IQP8_9ZZZZ</name>
<dbReference type="GO" id="GO:0016740">
    <property type="term" value="F:transferase activity"/>
    <property type="evidence" value="ECO:0007669"/>
    <property type="project" value="UniProtKB-KW"/>
</dbReference>
<organism evidence="2">
    <name type="scientific">viral metagenome</name>
    <dbReference type="NCBI Taxonomy" id="1070528"/>
    <lineage>
        <taxon>unclassified sequences</taxon>
        <taxon>metagenomes</taxon>
        <taxon>organismal metagenomes</taxon>
    </lineage>
</organism>
<dbReference type="AlphaFoldDB" id="A0A6M3IQP8"/>
<accession>A0A6M3IQP8</accession>
<dbReference type="Gene3D" id="3.90.550.10">
    <property type="entry name" value="Spore Coat Polysaccharide Biosynthesis Protein SpsA, Chain A"/>
    <property type="match status" value="1"/>
</dbReference>
<dbReference type="InterPro" id="IPR029044">
    <property type="entry name" value="Nucleotide-diphossugar_trans"/>
</dbReference>
<reference evidence="2" key="1">
    <citation type="submission" date="2020-03" db="EMBL/GenBank/DDBJ databases">
        <title>The deep terrestrial virosphere.</title>
        <authorList>
            <person name="Holmfeldt K."/>
            <person name="Nilsson E."/>
            <person name="Simone D."/>
            <person name="Lopez-Fernandez M."/>
            <person name="Wu X."/>
            <person name="de Brujin I."/>
            <person name="Lundin D."/>
            <person name="Andersson A."/>
            <person name="Bertilsson S."/>
            <person name="Dopson M."/>
        </authorList>
    </citation>
    <scope>NUCLEOTIDE SEQUENCE</scope>
    <source>
        <strain evidence="2">MM415B01237</strain>
    </source>
</reference>
<protein>
    <submittedName>
        <fullName evidence="2">Putative glycosyltransferase</fullName>
    </submittedName>
</protein>
<evidence type="ECO:0000313" key="2">
    <source>
        <dbReference type="EMBL" id="QJA59733.1"/>
    </source>
</evidence>
<evidence type="ECO:0000259" key="1">
    <source>
        <dbReference type="Pfam" id="PF00535"/>
    </source>
</evidence>
<dbReference type="EMBL" id="MT141382">
    <property type="protein sequence ID" value="QJA59733.1"/>
    <property type="molecule type" value="Genomic_DNA"/>
</dbReference>
<feature type="domain" description="Glycosyltransferase 2-like" evidence="1">
    <location>
        <begin position="6"/>
        <end position="110"/>
    </location>
</feature>
<keyword evidence="2" id="KW-0808">Transferase</keyword>
<dbReference type="InterPro" id="IPR001173">
    <property type="entry name" value="Glyco_trans_2-like"/>
</dbReference>